<dbReference type="InterPro" id="IPR000415">
    <property type="entry name" value="Nitroreductase-like"/>
</dbReference>
<keyword evidence="3" id="KW-1185">Reference proteome</keyword>
<dbReference type="PANTHER" id="PTHR23026:SF123">
    <property type="entry name" value="NAD(P)H NITROREDUCTASE RV3131-RELATED"/>
    <property type="match status" value="1"/>
</dbReference>
<dbReference type="AlphaFoldDB" id="A0A840QJ00"/>
<dbReference type="GO" id="GO:0016491">
    <property type="term" value="F:oxidoreductase activity"/>
    <property type="evidence" value="ECO:0007669"/>
    <property type="project" value="InterPro"/>
</dbReference>
<sequence>MNPHILPIGSLTADQVRKALLAAIAAPSLCNSQPWRFHCTPSVIELHADRSRTIHAADPEHRELVLACGAALLNLRLTIRVTGVHPDVRILPDRTQPDLLATVRPAGPRPATPLDHALVAAIPRRHTNRRPFLPSPVPTPLRSQLRQAAEAERGWLAFLDQPRLAVLQNLVHRAHQAQLADEAFVAEWRQWIGRDGDTRDGVPARTSGPRPEPQDEWVLRDYSAGQAARRVAGKDFEPEPLICVLGSFQDSPAAQLQAGLAMQRVLLTATGGGLSSSFLSQVVEVPTARADLRALLGGGLWPQAVLRIGYGSPVPATPRRPLEDVVTCEPTPAHASHGHG</sequence>
<evidence type="ECO:0000256" key="1">
    <source>
        <dbReference type="SAM" id="MobiDB-lite"/>
    </source>
</evidence>
<evidence type="ECO:0000313" key="3">
    <source>
        <dbReference type="Proteomes" id="UP000584374"/>
    </source>
</evidence>
<name>A0A840QJ00_9PSEU</name>
<dbReference type="Proteomes" id="UP000584374">
    <property type="component" value="Unassembled WGS sequence"/>
</dbReference>
<proteinExistence type="predicted"/>
<dbReference type="PANTHER" id="PTHR23026">
    <property type="entry name" value="NADPH NITROREDUCTASE"/>
    <property type="match status" value="1"/>
</dbReference>
<dbReference type="Gene3D" id="3.40.109.10">
    <property type="entry name" value="NADH Oxidase"/>
    <property type="match status" value="1"/>
</dbReference>
<reference evidence="2 3" key="1">
    <citation type="submission" date="2020-08" db="EMBL/GenBank/DDBJ databases">
        <title>Sequencing the genomes of 1000 actinobacteria strains.</title>
        <authorList>
            <person name="Klenk H.-P."/>
        </authorList>
    </citation>
    <scope>NUCLEOTIDE SEQUENCE [LARGE SCALE GENOMIC DNA]</scope>
    <source>
        <strain evidence="2 3">DSM 45584</strain>
    </source>
</reference>
<dbReference type="NCBIfam" id="NF047509">
    <property type="entry name" value="Rv3131_FMN_oxido"/>
    <property type="match status" value="1"/>
</dbReference>
<protein>
    <submittedName>
        <fullName evidence="2">Nitroreductase</fullName>
    </submittedName>
</protein>
<feature type="region of interest" description="Disordered" evidence="1">
    <location>
        <begin position="195"/>
        <end position="215"/>
    </location>
</feature>
<comment type="caution">
    <text evidence="2">The sequence shown here is derived from an EMBL/GenBank/DDBJ whole genome shotgun (WGS) entry which is preliminary data.</text>
</comment>
<dbReference type="InterPro" id="IPR050627">
    <property type="entry name" value="Nitroreductase/BluB"/>
</dbReference>
<dbReference type="SUPFAM" id="SSF55469">
    <property type="entry name" value="FMN-dependent nitroreductase-like"/>
    <property type="match status" value="2"/>
</dbReference>
<gene>
    <name evidence="2" type="ORF">BJ970_005027</name>
</gene>
<accession>A0A840QJ00</accession>
<evidence type="ECO:0000313" key="2">
    <source>
        <dbReference type="EMBL" id="MBB5157493.1"/>
    </source>
</evidence>
<dbReference type="RefSeq" id="WP_184728404.1">
    <property type="nucleotide sequence ID" value="NZ_JACHIW010000001.1"/>
</dbReference>
<dbReference type="EMBL" id="JACHIW010000001">
    <property type="protein sequence ID" value="MBB5157493.1"/>
    <property type="molecule type" value="Genomic_DNA"/>
</dbReference>
<organism evidence="2 3">
    <name type="scientific">Saccharopolyspora phatthalungensis</name>
    <dbReference type="NCBI Taxonomy" id="664693"/>
    <lineage>
        <taxon>Bacteria</taxon>
        <taxon>Bacillati</taxon>
        <taxon>Actinomycetota</taxon>
        <taxon>Actinomycetes</taxon>
        <taxon>Pseudonocardiales</taxon>
        <taxon>Pseudonocardiaceae</taxon>
        <taxon>Saccharopolyspora</taxon>
    </lineage>
</organism>